<dbReference type="AlphaFoldDB" id="A0A149VYY0"/>
<evidence type="ECO:0000256" key="4">
    <source>
        <dbReference type="ARBA" id="ARBA00022989"/>
    </source>
</evidence>
<name>A0A149VYY0_9PROT</name>
<dbReference type="InterPro" id="IPR050638">
    <property type="entry name" value="AA-Vitamin_Transporters"/>
</dbReference>
<dbReference type="PANTHER" id="PTHR32322:SF18">
    <property type="entry name" value="S-ADENOSYLMETHIONINE_S-ADENOSYLHOMOCYSTEINE TRANSPORTER"/>
    <property type="match status" value="1"/>
</dbReference>
<comment type="subcellular location">
    <subcellularLocation>
        <location evidence="1">Cell membrane</location>
        <topology evidence="1">Multi-pass membrane protein</topology>
    </subcellularLocation>
</comment>
<keyword evidence="3 6" id="KW-0812">Transmembrane</keyword>
<evidence type="ECO:0000313" key="9">
    <source>
        <dbReference type="Proteomes" id="UP000075653"/>
    </source>
</evidence>
<protein>
    <submittedName>
        <fullName evidence="8">Putative inner membrane transporter yiJE</fullName>
    </submittedName>
</protein>
<dbReference type="EMBL" id="LRRD01000014">
    <property type="protein sequence ID" value="KXW58433.1"/>
    <property type="molecule type" value="Genomic_DNA"/>
</dbReference>
<keyword evidence="5 6" id="KW-0472">Membrane</keyword>
<dbReference type="OrthoDB" id="5430053at2"/>
<dbReference type="STRING" id="1789004.FEMY_10430"/>
<proteinExistence type="predicted"/>
<feature type="domain" description="EamA" evidence="7">
    <location>
        <begin position="11"/>
        <end position="139"/>
    </location>
</feature>
<feature type="transmembrane region" description="Helical" evidence="6">
    <location>
        <begin position="39"/>
        <end position="58"/>
    </location>
</feature>
<feature type="transmembrane region" description="Helical" evidence="6">
    <location>
        <begin position="70"/>
        <end position="90"/>
    </location>
</feature>
<keyword evidence="4 6" id="KW-1133">Transmembrane helix</keyword>
<feature type="transmembrane region" description="Helical" evidence="6">
    <location>
        <begin position="273"/>
        <end position="290"/>
    </location>
</feature>
<feature type="transmembrane region" description="Helical" evidence="6">
    <location>
        <begin position="207"/>
        <end position="231"/>
    </location>
</feature>
<feature type="transmembrane region" description="Helical" evidence="6">
    <location>
        <begin position="96"/>
        <end position="116"/>
    </location>
</feature>
<comment type="caution">
    <text evidence="8">The sequence shown here is derived from an EMBL/GenBank/DDBJ whole genome shotgun (WGS) entry which is preliminary data.</text>
</comment>
<feature type="transmembrane region" description="Helical" evidence="6">
    <location>
        <begin position="243"/>
        <end position="261"/>
    </location>
</feature>
<keyword evidence="9" id="KW-1185">Reference proteome</keyword>
<dbReference type="Proteomes" id="UP000075653">
    <property type="component" value="Unassembled WGS sequence"/>
</dbReference>
<feature type="transmembrane region" description="Helical" evidence="6">
    <location>
        <begin position="179"/>
        <end position="201"/>
    </location>
</feature>
<dbReference type="PATRIC" id="fig|1789004.3.peg.1057"/>
<dbReference type="RefSeq" id="WP_035417558.1">
    <property type="nucleotide sequence ID" value="NZ_JPOQ01000071.1"/>
</dbReference>
<evidence type="ECO:0000256" key="5">
    <source>
        <dbReference type="ARBA" id="ARBA00023136"/>
    </source>
</evidence>
<dbReference type="PANTHER" id="PTHR32322">
    <property type="entry name" value="INNER MEMBRANE TRANSPORTER"/>
    <property type="match status" value="1"/>
</dbReference>
<dbReference type="Pfam" id="PF00892">
    <property type="entry name" value="EamA"/>
    <property type="match status" value="2"/>
</dbReference>
<evidence type="ECO:0000256" key="6">
    <source>
        <dbReference type="SAM" id="Phobius"/>
    </source>
</evidence>
<feature type="domain" description="EamA" evidence="7">
    <location>
        <begin position="152"/>
        <end position="284"/>
    </location>
</feature>
<dbReference type="SUPFAM" id="SSF103481">
    <property type="entry name" value="Multidrug resistance efflux transporter EmrE"/>
    <property type="match status" value="2"/>
</dbReference>
<feature type="transmembrane region" description="Helical" evidence="6">
    <location>
        <begin position="7"/>
        <end position="27"/>
    </location>
</feature>
<gene>
    <name evidence="8" type="primary">yijE</name>
    <name evidence="8" type="ORF">FEMY_10430</name>
</gene>
<evidence type="ECO:0000313" key="8">
    <source>
        <dbReference type="EMBL" id="KXW58433.1"/>
    </source>
</evidence>
<evidence type="ECO:0000256" key="1">
    <source>
        <dbReference type="ARBA" id="ARBA00004651"/>
    </source>
</evidence>
<dbReference type="InterPro" id="IPR037185">
    <property type="entry name" value="EmrE-like"/>
</dbReference>
<keyword evidence="2" id="KW-1003">Cell membrane</keyword>
<accession>A0A149VYY0</accession>
<dbReference type="InterPro" id="IPR000620">
    <property type="entry name" value="EamA_dom"/>
</dbReference>
<evidence type="ECO:0000256" key="2">
    <source>
        <dbReference type="ARBA" id="ARBA00022475"/>
    </source>
</evidence>
<reference evidence="8 9" key="1">
    <citation type="submission" date="2016-01" db="EMBL/GenBank/DDBJ databases">
        <title>Genome sequence of the acidophilic iron oxidising Ferrovum strain Z-31.</title>
        <authorList>
            <person name="Poehlein A."/>
            <person name="Ullrich S.R."/>
            <person name="Schloemann M."/>
            <person name="Muehling M."/>
            <person name="Daniel R."/>
        </authorList>
    </citation>
    <scope>NUCLEOTIDE SEQUENCE [LARGE SCALE GENOMIC DNA]</scope>
    <source>
        <strain evidence="8 9">Z-31</strain>
    </source>
</reference>
<feature type="transmembrane region" description="Helical" evidence="6">
    <location>
        <begin position="148"/>
        <end position="167"/>
    </location>
</feature>
<sequence>MKHSRGWGPLLGLVVLSLTWGYSWVAAKEGLGFAGPLHFAAQRSVLGGLALLALLPLTGRPWRWQFPKETLVIGLVQVSGFMLFQTWALVTGGPGKTAVLIFTMPIWTLLLSGLVLRESVKGAQWIAAGLTLAGLIFIIEPWEMHTSLISKCLGLMAALCWAIGTLLVKRLRQRHVLDLLNLTAWQMALGAIPLVCAALLIPERAMHWTWTYGGILAFMALGSTALCWWLWLYILDRVPAWEASLSVLGTPVVAILSSRWMTGESFHRSEVGGIFLIGSGLAFLAFIGWLNSRRAGRFSPESGRAE</sequence>
<feature type="transmembrane region" description="Helical" evidence="6">
    <location>
        <begin position="123"/>
        <end position="142"/>
    </location>
</feature>
<evidence type="ECO:0000259" key="7">
    <source>
        <dbReference type="Pfam" id="PF00892"/>
    </source>
</evidence>
<dbReference type="GO" id="GO:0005886">
    <property type="term" value="C:plasma membrane"/>
    <property type="evidence" value="ECO:0007669"/>
    <property type="project" value="UniProtKB-SubCell"/>
</dbReference>
<evidence type="ECO:0000256" key="3">
    <source>
        <dbReference type="ARBA" id="ARBA00022692"/>
    </source>
</evidence>
<organism evidence="8 9">
    <name type="scientific">Ferrovum myxofaciens</name>
    <dbReference type="NCBI Taxonomy" id="416213"/>
    <lineage>
        <taxon>Bacteria</taxon>
        <taxon>Pseudomonadati</taxon>
        <taxon>Pseudomonadota</taxon>
        <taxon>Betaproteobacteria</taxon>
        <taxon>Ferrovales</taxon>
        <taxon>Ferrovaceae</taxon>
        <taxon>Ferrovum</taxon>
    </lineage>
</organism>